<organism evidence="1">
    <name type="scientific">Rhizophora mucronata</name>
    <name type="common">Asiatic mangrove</name>
    <dbReference type="NCBI Taxonomy" id="61149"/>
    <lineage>
        <taxon>Eukaryota</taxon>
        <taxon>Viridiplantae</taxon>
        <taxon>Streptophyta</taxon>
        <taxon>Embryophyta</taxon>
        <taxon>Tracheophyta</taxon>
        <taxon>Spermatophyta</taxon>
        <taxon>Magnoliopsida</taxon>
        <taxon>eudicotyledons</taxon>
        <taxon>Gunneridae</taxon>
        <taxon>Pentapetalae</taxon>
        <taxon>rosids</taxon>
        <taxon>fabids</taxon>
        <taxon>Malpighiales</taxon>
        <taxon>Rhizophoraceae</taxon>
        <taxon>Rhizophora</taxon>
    </lineage>
</organism>
<reference evidence="1" key="1">
    <citation type="submission" date="2018-02" db="EMBL/GenBank/DDBJ databases">
        <title>Rhizophora mucronata_Transcriptome.</title>
        <authorList>
            <person name="Meera S.P."/>
            <person name="Sreeshan A."/>
            <person name="Augustine A."/>
        </authorList>
    </citation>
    <scope>NUCLEOTIDE SEQUENCE</scope>
    <source>
        <tissue evidence="1">Leaf</tissue>
    </source>
</reference>
<evidence type="ECO:0000313" key="1">
    <source>
        <dbReference type="EMBL" id="MBW85867.1"/>
    </source>
</evidence>
<proteinExistence type="predicted"/>
<sequence>MDFLIKKGAHSINEVICRIFLNY</sequence>
<protein>
    <submittedName>
        <fullName evidence="1">Uncharacterized protein</fullName>
    </submittedName>
</protein>
<dbReference type="AlphaFoldDB" id="A0A2P2IXC9"/>
<name>A0A2P2IXC9_RHIMU</name>
<accession>A0A2P2IXC9</accession>
<dbReference type="EMBL" id="GGEC01005384">
    <property type="protein sequence ID" value="MBW85867.1"/>
    <property type="molecule type" value="Transcribed_RNA"/>
</dbReference>